<evidence type="ECO:0000256" key="2">
    <source>
        <dbReference type="ARBA" id="ARBA00022737"/>
    </source>
</evidence>
<gene>
    <name evidence="3" type="ORF">NSCI0253_LOCUS24858</name>
</gene>
<organism evidence="3">
    <name type="scientific">Noctiluca scintillans</name>
    <name type="common">Sea sparkle</name>
    <name type="synonym">Red tide dinoflagellate</name>
    <dbReference type="NCBI Taxonomy" id="2966"/>
    <lineage>
        <taxon>Eukaryota</taxon>
        <taxon>Sar</taxon>
        <taxon>Alveolata</taxon>
        <taxon>Dinophyceae</taxon>
        <taxon>Noctilucales</taxon>
        <taxon>Noctilucaceae</taxon>
        <taxon>Noctiluca</taxon>
    </lineage>
</organism>
<dbReference type="Pfam" id="PF13855">
    <property type="entry name" value="LRR_8"/>
    <property type="match status" value="1"/>
</dbReference>
<dbReference type="Gene3D" id="3.80.10.10">
    <property type="entry name" value="Ribonuclease Inhibitor"/>
    <property type="match status" value="2"/>
</dbReference>
<dbReference type="Pfam" id="PF12799">
    <property type="entry name" value="LRR_4"/>
    <property type="match status" value="1"/>
</dbReference>
<dbReference type="SMART" id="SM00369">
    <property type="entry name" value="LRR_TYP"/>
    <property type="match status" value="4"/>
</dbReference>
<evidence type="ECO:0000256" key="1">
    <source>
        <dbReference type="ARBA" id="ARBA00022614"/>
    </source>
</evidence>
<keyword evidence="2" id="KW-0677">Repeat</keyword>
<sequence>MADDLPVVPFSELSTRTLLSNIGRTVDGQAFAYRSLGASCKRIGSLKGFDVFVHLEHVDLSSNAIKDVEPLKSLPHVVKLNLSQNEIKELRPWEEASFTHLAHLDLSNNSLKELPSLAPFPALLSACFADNGIKHIGDFAGHEKLDTLDLSGNSLSNLTGLGNMPELKHLNVSANELKDLGGLEGFPSMRVLNVSKNGIQSLEGPWGEMVDLREIQASKNALVDIKECVTFRQLPLLRRLGIADNPWRLDSETDVRTEALICHWRLEFIDGQAVTKEELETARLLNVRRLSQEQEERRQAEEAAAIRQDD</sequence>
<keyword evidence="1" id="KW-0433">Leucine-rich repeat</keyword>
<reference evidence="3" key="1">
    <citation type="submission" date="2021-01" db="EMBL/GenBank/DDBJ databases">
        <authorList>
            <person name="Corre E."/>
            <person name="Pelletier E."/>
            <person name="Niang G."/>
            <person name="Scheremetjew M."/>
            <person name="Finn R."/>
            <person name="Kale V."/>
            <person name="Holt S."/>
            <person name="Cochrane G."/>
            <person name="Meng A."/>
            <person name="Brown T."/>
            <person name="Cohen L."/>
        </authorList>
    </citation>
    <scope>NUCLEOTIDE SEQUENCE</scope>
</reference>
<dbReference type="PROSITE" id="PS51450">
    <property type="entry name" value="LRR"/>
    <property type="match status" value="4"/>
</dbReference>
<dbReference type="InterPro" id="IPR050836">
    <property type="entry name" value="SDS22/Internalin_LRR"/>
</dbReference>
<proteinExistence type="predicted"/>
<dbReference type="InterPro" id="IPR001611">
    <property type="entry name" value="Leu-rich_rpt"/>
</dbReference>
<dbReference type="InterPro" id="IPR003591">
    <property type="entry name" value="Leu-rich_rpt_typical-subtyp"/>
</dbReference>
<dbReference type="PRINTS" id="PR00019">
    <property type="entry name" value="LEURICHRPT"/>
</dbReference>
<evidence type="ECO:0000313" key="3">
    <source>
        <dbReference type="EMBL" id="CAD8850508.1"/>
    </source>
</evidence>
<accession>A0A7S1F968</accession>
<dbReference type="InterPro" id="IPR032675">
    <property type="entry name" value="LRR_dom_sf"/>
</dbReference>
<protein>
    <submittedName>
        <fullName evidence="3">Uncharacterized protein</fullName>
    </submittedName>
</protein>
<dbReference type="PANTHER" id="PTHR46652">
    <property type="entry name" value="LEUCINE-RICH REPEAT AND IQ DOMAIN-CONTAINING PROTEIN 1-RELATED"/>
    <property type="match status" value="1"/>
</dbReference>
<dbReference type="EMBL" id="HBFQ01035244">
    <property type="protein sequence ID" value="CAD8850508.1"/>
    <property type="molecule type" value="Transcribed_RNA"/>
</dbReference>
<dbReference type="SMART" id="SM00365">
    <property type="entry name" value="LRR_SD22"/>
    <property type="match status" value="4"/>
</dbReference>
<dbReference type="SUPFAM" id="SSF52058">
    <property type="entry name" value="L domain-like"/>
    <property type="match status" value="1"/>
</dbReference>
<dbReference type="AlphaFoldDB" id="A0A7S1F968"/>
<name>A0A7S1F968_NOCSC</name>
<dbReference type="InterPro" id="IPR025875">
    <property type="entry name" value="Leu-rich_rpt_4"/>
</dbReference>
<dbReference type="PANTHER" id="PTHR46652:SF3">
    <property type="entry name" value="LEUCINE-RICH REPEAT-CONTAINING PROTEIN 9"/>
    <property type="match status" value="1"/>
</dbReference>